<comment type="caution">
    <text evidence="2">The sequence shown here is derived from an EMBL/GenBank/DDBJ whole genome shotgun (WGS) entry which is preliminary data.</text>
</comment>
<name>A0ABP5DCQ9_9PSEU</name>
<dbReference type="EMBL" id="BAAANN010000028">
    <property type="protein sequence ID" value="GAA1976637.1"/>
    <property type="molecule type" value="Genomic_DNA"/>
</dbReference>
<feature type="chain" id="PRO_5047243150" evidence="1">
    <location>
        <begin position="28"/>
        <end position="103"/>
    </location>
</feature>
<protein>
    <submittedName>
        <fullName evidence="2">Uncharacterized protein</fullName>
    </submittedName>
</protein>
<evidence type="ECO:0000313" key="2">
    <source>
        <dbReference type="EMBL" id="GAA1976637.1"/>
    </source>
</evidence>
<evidence type="ECO:0000256" key="1">
    <source>
        <dbReference type="SAM" id="SignalP"/>
    </source>
</evidence>
<proteinExistence type="predicted"/>
<organism evidence="2 3">
    <name type="scientific">Amycolatopsis minnesotensis</name>
    <dbReference type="NCBI Taxonomy" id="337894"/>
    <lineage>
        <taxon>Bacteria</taxon>
        <taxon>Bacillati</taxon>
        <taxon>Actinomycetota</taxon>
        <taxon>Actinomycetes</taxon>
        <taxon>Pseudonocardiales</taxon>
        <taxon>Pseudonocardiaceae</taxon>
        <taxon>Amycolatopsis</taxon>
    </lineage>
</organism>
<feature type="signal peptide" evidence="1">
    <location>
        <begin position="1"/>
        <end position="27"/>
    </location>
</feature>
<dbReference type="RefSeq" id="WP_344426411.1">
    <property type="nucleotide sequence ID" value="NZ_BAAANN010000028.1"/>
</dbReference>
<keyword evidence="1" id="KW-0732">Signal</keyword>
<accession>A0ABP5DCQ9</accession>
<gene>
    <name evidence="2" type="ORF">GCM10009754_60410</name>
</gene>
<keyword evidence="3" id="KW-1185">Reference proteome</keyword>
<sequence length="103" mass="10154">MQQGAKWIAVAGTGCAVGMALATPALAATPSAAPQYKLVTASGPYGAFAKCPAGFTVTGGGANGTPNVELLQYYSKPADDLSGWAVSGGQSYMVAYAVCVSSG</sequence>
<evidence type="ECO:0000313" key="3">
    <source>
        <dbReference type="Proteomes" id="UP001501116"/>
    </source>
</evidence>
<dbReference type="Proteomes" id="UP001501116">
    <property type="component" value="Unassembled WGS sequence"/>
</dbReference>
<reference evidence="3" key="1">
    <citation type="journal article" date="2019" name="Int. J. Syst. Evol. Microbiol.">
        <title>The Global Catalogue of Microorganisms (GCM) 10K type strain sequencing project: providing services to taxonomists for standard genome sequencing and annotation.</title>
        <authorList>
            <consortium name="The Broad Institute Genomics Platform"/>
            <consortium name="The Broad Institute Genome Sequencing Center for Infectious Disease"/>
            <person name="Wu L."/>
            <person name="Ma J."/>
        </authorList>
    </citation>
    <scope>NUCLEOTIDE SEQUENCE [LARGE SCALE GENOMIC DNA]</scope>
    <source>
        <strain evidence="3">JCM 14545</strain>
    </source>
</reference>